<feature type="non-terminal residue" evidence="1">
    <location>
        <position position="1"/>
    </location>
</feature>
<evidence type="ECO:0000313" key="1">
    <source>
        <dbReference type="EMBL" id="CAF5043919.1"/>
    </source>
</evidence>
<comment type="caution">
    <text evidence="1">The sequence shown here is derived from an EMBL/GenBank/DDBJ whole genome shotgun (WGS) entry which is preliminary data.</text>
</comment>
<evidence type="ECO:0000313" key="2">
    <source>
        <dbReference type="Proteomes" id="UP000663848"/>
    </source>
</evidence>
<dbReference type="AlphaFoldDB" id="A0A822CHJ9"/>
<organism evidence="1 2">
    <name type="scientific">Rotaria socialis</name>
    <dbReference type="NCBI Taxonomy" id="392032"/>
    <lineage>
        <taxon>Eukaryota</taxon>
        <taxon>Metazoa</taxon>
        <taxon>Spiralia</taxon>
        <taxon>Gnathifera</taxon>
        <taxon>Rotifera</taxon>
        <taxon>Eurotatoria</taxon>
        <taxon>Bdelloidea</taxon>
        <taxon>Philodinida</taxon>
        <taxon>Philodinidae</taxon>
        <taxon>Rotaria</taxon>
    </lineage>
</organism>
<dbReference type="EMBL" id="CAJOBR010048064">
    <property type="protein sequence ID" value="CAF5043919.1"/>
    <property type="molecule type" value="Genomic_DNA"/>
</dbReference>
<feature type="non-terminal residue" evidence="1">
    <location>
        <position position="48"/>
    </location>
</feature>
<sequence length="48" mass="5602">AAMVERDQLKEQVALLERDNQQLTFEKETLLYRLRQRSLSASITSPPK</sequence>
<proteinExistence type="predicted"/>
<gene>
    <name evidence="1" type="ORF">QYT958_LOCUS41596</name>
</gene>
<dbReference type="Proteomes" id="UP000663848">
    <property type="component" value="Unassembled WGS sequence"/>
</dbReference>
<protein>
    <submittedName>
        <fullName evidence="1">Uncharacterized protein</fullName>
    </submittedName>
</protein>
<name>A0A822CHJ9_9BILA</name>
<accession>A0A822CHJ9</accession>
<reference evidence="1" key="1">
    <citation type="submission" date="2021-02" db="EMBL/GenBank/DDBJ databases">
        <authorList>
            <person name="Nowell W R."/>
        </authorList>
    </citation>
    <scope>NUCLEOTIDE SEQUENCE</scope>
</reference>